<dbReference type="Pfam" id="PF00687">
    <property type="entry name" value="Ribosomal_L1"/>
    <property type="match status" value="1"/>
</dbReference>
<dbReference type="FunFam" id="3.40.50.790:FF:000012">
    <property type="entry name" value="Ribosomal protein L1p/L10e family"/>
    <property type="match status" value="1"/>
</dbReference>
<name>A0AAX6GR42_IRIPA</name>
<dbReference type="EMBL" id="JANAVB010017200">
    <property type="protein sequence ID" value="KAJ6830721.1"/>
    <property type="molecule type" value="Genomic_DNA"/>
</dbReference>
<feature type="compositionally biased region" description="Acidic residues" evidence="1">
    <location>
        <begin position="262"/>
        <end position="274"/>
    </location>
</feature>
<sequence length="464" mass="51635">MAPPTSPSPNPTRVKPESATRAVDALLAWTRTRSDHQKAQLFEPDDLLYLLLTLHRIPSSGRTNPYRIHLPHPLHPFDPQSTSICLLADDPQSESIQTRIRDESLPISTVIGLSDLRSDYRPYESRRKLADSYDLFFADRKILPLLPRLLGSHFFKKKKIPLAVDLSRPGWPQQVRAASESTLLYLRTGTACALKVGRVTMGREEIVRNVMVAIEGAVALVPRKWGNVRSMHLKFVESPALPIYEVVPEIGLKIEGAGKAEDEGEVLDAEEEEGVEVKSSERKRRKKGIIHDAEVLFGDEQAEMKDGGEKRGDDEVDGGGDLSGKKKKTKKKKDENAIDNTDDSANQVNKKKTKKSKATVEEEGERSGKESKELSAKKKMKKDDNVNTNAVDSADLVSKKKEKKKSKAVVQDGERSGNDGEDSSAMKRMHKKKKKDADDSAAKLNTKKSKAVNLEKSKRSKVET</sequence>
<dbReference type="InterPro" id="IPR016095">
    <property type="entry name" value="Ribosomal_uL1_3-a/b-sand"/>
</dbReference>
<dbReference type="CDD" id="cd00403">
    <property type="entry name" value="Ribosomal_L1"/>
    <property type="match status" value="1"/>
</dbReference>
<dbReference type="PANTHER" id="PTHR23105">
    <property type="entry name" value="RIBOSOMAL PROTEIN L7AE FAMILY MEMBER"/>
    <property type="match status" value="1"/>
</dbReference>
<dbReference type="InterPro" id="IPR050257">
    <property type="entry name" value="eL8/uL1-like"/>
</dbReference>
<dbReference type="InterPro" id="IPR023674">
    <property type="entry name" value="Ribosomal_uL1-like"/>
</dbReference>
<dbReference type="GO" id="GO:0003723">
    <property type="term" value="F:RNA binding"/>
    <property type="evidence" value="ECO:0007669"/>
    <property type="project" value="InterPro"/>
</dbReference>
<gene>
    <name evidence="2" type="ORF">M6B38_351160</name>
</gene>
<organism evidence="2 3">
    <name type="scientific">Iris pallida</name>
    <name type="common">Sweet iris</name>
    <dbReference type="NCBI Taxonomy" id="29817"/>
    <lineage>
        <taxon>Eukaryota</taxon>
        <taxon>Viridiplantae</taxon>
        <taxon>Streptophyta</taxon>
        <taxon>Embryophyta</taxon>
        <taxon>Tracheophyta</taxon>
        <taxon>Spermatophyta</taxon>
        <taxon>Magnoliopsida</taxon>
        <taxon>Liliopsida</taxon>
        <taxon>Asparagales</taxon>
        <taxon>Iridaceae</taxon>
        <taxon>Iridoideae</taxon>
        <taxon>Irideae</taxon>
        <taxon>Iris</taxon>
    </lineage>
</organism>
<dbReference type="InterPro" id="IPR028364">
    <property type="entry name" value="Ribosomal_uL1/biogenesis"/>
</dbReference>
<feature type="compositionally biased region" description="Basic and acidic residues" evidence="1">
    <location>
        <begin position="453"/>
        <end position="464"/>
    </location>
</feature>
<feature type="region of interest" description="Disordered" evidence="1">
    <location>
        <begin position="296"/>
        <end position="464"/>
    </location>
</feature>
<comment type="caution">
    <text evidence="2">The sequence shown here is derived from an EMBL/GenBank/DDBJ whole genome shotgun (WGS) entry which is preliminary data.</text>
</comment>
<reference evidence="2" key="1">
    <citation type="journal article" date="2023" name="GigaByte">
        <title>Genome assembly of the bearded iris, Iris pallida Lam.</title>
        <authorList>
            <person name="Bruccoleri R.E."/>
            <person name="Oakeley E.J."/>
            <person name="Faust A.M.E."/>
            <person name="Altorfer M."/>
            <person name="Dessus-Babus S."/>
            <person name="Burckhardt D."/>
            <person name="Oertli M."/>
            <person name="Naumann U."/>
            <person name="Petersen F."/>
            <person name="Wong J."/>
        </authorList>
    </citation>
    <scope>NUCLEOTIDE SEQUENCE</scope>
    <source>
        <strain evidence="2">GSM-AAB239-AS_SAM_17_03QT</strain>
    </source>
</reference>
<feature type="compositionally biased region" description="Basic and acidic residues" evidence="1">
    <location>
        <begin position="302"/>
        <end position="313"/>
    </location>
</feature>
<reference evidence="2" key="2">
    <citation type="submission" date="2023-04" db="EMBL/GenBank/DDBJ databases">
        <authorList>
            <person name="Bruccoleri R.E."/>
            <person name="Oakeley E.J."/>
            <person name="Faust A.-M."/>
            <person name="Dessus-Babus S."/>
            <person name="Altorfer M."/>
            <person name="Burckhardt D."/>
            <person name="Oertli M."/>
            <person name="Naumann U."/>
            <person name="Petersen F."/>
            <person name="Wong J."/>
        </authorList>
    </citation>
    <scope>NUCLEOTIDE SEQUENCE</scope>
    <source>
        <strain evidence="2">GSM-AAB239-AS_SAM_17_03QT</strain>
        <tissue evidence="2">Leaf</tissue>
    </source>
</reference>
<feature type="compositionally biased region" description="Basic and acidic residues" evidence="1">
    <location>
        <begin position="365"/>
        <end position="385"/>
    </location>
</feature>
<protein>
    <submittedName>
        <fullName evidence="2">Ribosomal L1 domain-containing protein 1-like</fullName>
    </submittedName>
</protein>
<evidence type="ECO:0000313" key="3">
    <source>
        <dbReference type="Proteomes" id="UP001140949"/>
    </source>
</evidence>
<feature type="region of interest" description="Disordered" evidence="1">
    <location>
        <begin position="261"/>
        <end position="284"/>
    </location>
</feature>
<proteinExistence type="predicted"/>
<dbReference type="SUPFAM" id="SSF56808">
    <property type="entry name" value="Ribosomal protein L1"/>
    <property type="match status" value="1"/>
</dbReference>
<dbReference type="Gene3D" id="3.40.50.790">
    <property type="match status" value="1"/>
</dbReference>
<dbReference type="Proteomes" id="UP001140949">
    <property type="component" value="Unassembled WGS sequence"/>
</dbReference>
<evidence type="ECO:0000256" key="1">
    <source>
        <dbReference type="SAM" id="MobiDB-lite"/>
    </source>
</evidence>
<dbReference type="AlphaFoldDB" id="A0AAX6GR42"/>
<keyword evidence="3" id="KW-1185">Reference proteome</keyword>
<accession>A0AAX6GR42</accession>
<evidence type="ECO:0000313" key="2">
    <source>
        <dbReference type="EMBL" id="KAJ6830721.1"/>
    </source>
</evidence>